<comment type="caution">
    <text evidence="2">The sequence shown here is derived from an EMBL/GenBank/DDBJ whole genome shotgun (WGS) entry which is preliminary data.</text>
</comment>
<name>A0A7J6LH45_PEROL</name>
<organism evidence="2 3">
    <name type="scientific">Perkinsus olseni</name>
    <name type="common">Perkinsus atlanticus</name>
    <dbReference type="NCBI Taxonomy" id="32597"/>
    <lineage>
        <taxon>Eukaryota</taxon>
        <taxon>Sar</taxon>
        <taxon>Alveolata</taxon>
        <taxon>Perkinsozoa</taxon>
        <taxon>Perkinsea</taxon>
        <taxon>Perkinsida</taxon>
        <taxon>Perkinsidae</taxon>
        <taxon>Perkinsus</taxon>
    </lineage>
</organism>
<feature type="region of interest" description="Disordered" evidence="1">
    <location>
        <begin position="320"/>
        <end position="345"/>
    </location>
</feature>
<proteinExistence type="predicted"/>
<accession>A0A7J6LH45</accession>
<dbReference type="AlphaFoldDB" id="A0A7J6LH45"/>
<dbReference type="Proteomes" id="UP000570595">
    <property type="component" value="Unassembled WGS sequence"/>
</dbReference>
<protein>
    <submittedName>
        <fullName evidence="2">Uncharacterized protein</fullName>
    </submittedName>
</protein>
<sequence length="489" mass="53333">MVFDDVKKELAAFDDNLNSRATLTVKVELGKQILNRILAEVDNTASDAADVIIIKAQWATILDNQRTATDIERVANHFGYPIPELVDRLIFLYDYDLDEAFGRSPPDQGLQLVRVGSAHSCDSNVVHCCDDCQVGSANGSAPSVVVASSSSSNGLQETVAGNESYWFKRLDALLHRAGWPSGEECYSFLPGIPEIPGKKECSIFPGRLVEILPGYLRASFQWFDLRKHRVRADMRTEGARKKLGSLFQWGRMHSFFPAIFPGIPGNSREWEEWSILPTFGPPWRRKTARAVTTVASALTALAETSSRMGSLVIMLEGRGRSSGSIEDGDGGSQVLSSEGEDSDGPDPLLPAYLTMICDGPTRKNQNIYPAFAYDGDVPIRFEVESPSGFFPVDMAGLSDGSLTILFRGPSGRSGERTMRIALASSTDLSSVMRRSGGTVTPQIILEAAECDGQILKALFLTMSNGHSGWTNACNFSTQSERPCSETHSI</sequence>
<reference evidence="2 3" key="1">
    <citation type="submission" date="2020-04" db="EMBL/GenBank/DDBJ databases">
        <title>Perkinsus olseni comparative genomics.</title>
        <authorList>
            <person name="Bogema D.R."/>
        </authorList>
    </citation>
    <scope>NUCLEOTIDE SEQUENCE [LARGE SCALE GENOMIC DNA]</scope>
    <source>
        <strain evidence="2">ATCC PRA-179</strain>
    </source>
</reference>
<gene>
    <name evidence="2" type="ORF">FOZ61_005602</name>
</gene>
<evidence type="ECO:0000313" key="2">
    <source>
        <dbReference type="EMBL" id="KAF4658446.1"/>
    </source>
</evidence>
<evidence type="ECO:0000256" key="1">
    <source>
        <dbReference type="SAM" id="MobiDB-lite"/>
    </source>
</evidence>
<dbReference type="EMBL" id="JABAHT010000309">
    <property type="protein sequence ID" value="KAF4658446.1"/>
    <property type="molecule type" value="Genomic_DNA"/>
</dbReference>
<evidence type="ECO:0000313" key="3">
    <source>
        <dbReference type="Proteomes" id="UP000570595"/>
    </source>
</evidence>